<dbReference type="EMBL" id="SPLM01000005">
    <property type="protein sequence ID" value="TMW67218.1"/>
    <property type="molecule type" value="Genomic_DNA"/>
</dbReference>
<comment type="caution">
    <text evidence="1">The sequence shown here is derived from an EMBL/GenBank/DDBJ whole genome shotgun (WGS) entry which is preliminary data.</text>
</comment>
<evidence type="ECO:0000313" key="2">
    <source>
        <dbReference type="Proteomes" id="UP000794436"/>
    </source>
</evidence>
<organism evidence="1 2">
    <name type="scientific">Pythium oligandrum</name>
    <name type="common">Mycoparasitic fungus</name>
    <dbReference type="NCBI Taxonomy" id="41045"/>
    <lineage>
        <taxon>Eukaryota</taxon>
        <taxon>Sar</taxon>
        <taxon>Stramenopiles</taxon>
        <taxon>Oomycota</taxon>
        <taxon>Peronosporomycetes</taxon>
        <taxon>Pythiales</taxon>
        <taxon>Pythiaceae</taxon>
        <taxon>Pythium</taxon>
    </lineage>
</organism>
<keyword evidence="2" id="KW-1185">Reference proteome</keyword>
<accession>A0A8K1CQN9</accession>
<protein>
    <submittedName>
        <fullName evidence="1">Uncharacterized protein</fullName>
    </submittedName>
</protein>
<name>A0A8K1CQN9_PYTOL</name>
<sequence length="201" mass="23069">MDDRRKEEKVQLIEEISKLEARLAFLSQQAVSDVGKTVLSVEDLSESHHTMEDVVSSEGDILNDRFIVVQYEQQSVRTVFDSVLYYGANVEFVMSESDDCVTIREDADDDNKTAPGITPHVLQVTMAPGVVAEYNTVMFSEYNAREDVALIVARFVDEDELHPYKLLERIRHDLTMVGMFSKLPDTDTVVVRFWGHLRWHR</sequence>
<proteinExistence type="predicted"/>
<dbReference type="OrthoDB" id="118016at2759"/>
<evidence type="ECO:0000313" key="1">
    <source>
        <dbReference type="EMBL" id="TMW67218.1"/>
    </source>
</evidence>
<dbReference type="Proteomes" id="UP000794436">
    <property type="component" value="Unassembled WGS sequence"/>
</dbReference>
<dbReference type="AlphaFoldDB" id="A0A8K1CQN9"/>
<reference evidence="1" key="1">
    <citation type="submission" date="2019-03" db="EMBL/GenBank/DDBJ databases">
        <title>Long read genome sequence of the mycoparasitic Pythium oligandrum ATCC 38472 isolated from sugarbeet rhizosphere.</title>
        <authorList>
            <person name="Gaulin E."/>
        </authorList>
    </citation>
    <scope>NUCLEOTIDE SEQUENCE</scope>
    <source>
        <strain evidence="1">ATCC 38472_TT</strain>
    </source>
</reference>
<gene>
    <name evidence="1" type="ORF">Poli38472_012334</name>
</gene>